<dbReference type="GO" id="GO:0003677">
    <property type="term" value="F:DNA binding"/>
    <property type="evidence" value="ECO:0007669"/>
    <property type="project" value="UniProtKB-KW"/>
</dbReference>
<comment type="caution">
    <text evidence="7">The sequence shown here is derived from an EMBL/GenBank/DDBJ whole genome shotgun (WGS) entry which is preliminary data.</text>
</comment>
<keyword evidence="3" id="KW-0238">DNA-binding</keyword>
<dbReference type="CDD" id="cd08432">
    <property type="entry name" value="PBP2_GcdR_TrpI_HvrB_AmpR_like"/>
    <property type="match status" value="1"/>
</dbReference>
<feature type="domain" description="HTH lysR-type" evidence="6">
    <location>
        <begin position="48"/>
        <end position="105"/>
    </location>
</feature>
<reference evidence="7 8" key="1">
    <citation type="submission" date="2015-09" db="EMBL/GenBank/DDBJ databases">
        <title>Genome announcement of multiple Pseudomonas syringae strains.</title>
        <authorList>
            <person name="Thakur S."/>
            <person name="Wang P.W."/>
            <person name="Gong Y."/>
            <person name="Weir B.S."/>
            <person name="Guttman D.S."/>
        </authorList>
    </citation>
    <scope>NUCLEOTIDE SEQUENCE [LARGE SCALE GENOMIC DNA]</scope>
    <source>
        <strain evidence="7 8">ICMP2823</strain>
    </source>
</reference>
<evidence type="ECO:0000256" key="3">
    <source>
        <dbReference type="ARBA" id="ARBA00023125"/>
    </source>
</evidence>
<evidence type="ECO:0000313" key="8">
    <source>
        <dbReference type="Proteomes" id="UP000050564"/>
    </source>
</evidence>
<dbReference type="InterPro" id="IPR000847">
    <property type="entry name" value="LysR_HTH_N"/>
</dbReference>
<evidence type="ECO:0000256" key="5">
    <source>
        <dbReference type="SAM" id="Phobius"/>
    </source>
</evidence>
<name>A0A0P9M7M1_PSECA</name>
<organism evidence="7 8">
    <name type="scientific">Pseudomonas cannabina</name>
    <dbReference type="NCBI Taxonomy" id="86840"/>
    <lineage>
        <taxon>Bacteria</taxon>
        <taxon>Pseudomonadati</taxon>
        <taxon>Pseudomonadota</taxon>
        <taxon>Gammaproteobacteria</taxon>
        <taxon>Pseudomonadales</taxon>
        <taxon>Pseudomonadaceae</taxon>
        <taxon>Pseudomonas</taxon>
    </lineage>
</organism>
<dbReference type="InterPro" id="IPR036388">
    <property type="entry name" value="WH-like_DNA-bd_sf"/>
</dbReference>
<feature type="transmembrane region" description="Helical" evidence="5">
    <location>
        <begin position="267"/>
        <end position="285"/>
    </location>
</feature>
<dbReference type="FunFam" id="1.10.10.10:FF:000001">
    <property type="entry name" value="LysR family transcriptional regulator"/>
    <property type="match status" value="1"/>
</dbReference>
<evidence type="ECO:0000313" key="7">
    <source>
        <dbReference type="EMBL" id="KPW79856.1"/>
    </source>
</evidence>
<dbReference type="PATRIC" id="fig|86840.3.peg.3751"/>
<dbReference type="InterPro" id="IPR005119">
    <property type="entry name" value="LysR_subst-bd"/>
</dbReference>
<dbReference type="SUPFAM" id="SSF46785">
    <property type="entry name" value="Winged helix' DNA-binding domain"/>
    <property type="match status" value="1"/>
</dbReference>
<dbReference type="Pfam" id="PF03466">
    <property type="entry name" value="LysR_substrate"/>
    <property type="match status" value="1"/>
</dbReference>
<feature type="transmembrane region" description="Helical" evidence="5">
    <location>
        <begin position="297"/>
        <end position="315"/>
    </location>
</feature>
<sequence>MTTWPTPRAFRICRRCAYSGTGCYRRRSRTVCESSLQTGATVRIEPLPPLQNLIAFEATVRHGSFTRAATELNLTQSAISRQVAQLEEFLGRALFRREHKRIHLTVAGQIYAEQIQRMLTLCAEATAQVITHSGDQQLTLACSSGVAALWLGPLLGRYRDAFPAVDIRLRVVDGLDSLIRAEFDLALYFLRETSPAGLDSRLLFAESVNAYCSPDYLQGQVLEPAQLLDHCLLMLEDGQRQWLSWSDWFGRQGVDASLIRQRMTVNLYPVLVDLAIAGHGIVLGWQPMIDRHVQSGALVPACNTSVGAVGGYYLLTPSGKMPRRAARAFEKWLSEEIAG</sequence>
<dbReference type="PROSITE" id="PS50931">
    <property type="entry name" value="HTH_LYSR"/>
    <property type="match status" value="1"/>
</dbReference>
<keyword evidence="5" id="KW-1133">Transmembrane helix</keyword>
<dbReference type="InterPro" id="IPR036390">
    <property type="entry name" value="WH_DNA-bd_sf"/>
</dbReference>
<accession>A0A0P9M7M1</accession>
<dbReference type="PRINTS" id="PR00039">
    <property type="entry name" value="HTHLYSR"/>
</dbReference>
<keyword evidence="5" id="KW-0472">Membrane</keyword>
<dbReference type="AlphaFoldDB" id="A0A0P9M7M1"/>
<evidence type="ECO:0000259" key="6">
    <source>
        <dbReference type="PROSITE" id="PS50931"/>
    </source>
</evidence>
<dbReference type="InterPro" id="IPR058163">
    <property type="entry name" value="LysR-type_TF_proteobact-type"/>
</dbReference>
<proteinExistence type="inferred from homology"/>
<gene>
    <name evidence="7" type="ORF">ALO81_04881</name>
</gene>
<keyword evidence="2" id="KW-0805">Transcription regulation</keyword>
<dbReference type="GO" id="GO:0003700">
    <property type="term" value="F:DNA-binding transcription factor activity"/>
    <property type="evidence" value="ECO:0007669"/>
    <property type="project" value="InterPro"/>
</dbReference>
<dbReference type="PANTHER" id="PTHR30537">
    <property type="entry name" value="HTH-TYPE TRANSCRIPTIONAL REGULATOR"/>
    <property type="match status" value="1"/>
</dbReference>
<dbReference type="EMBL" id="LJPX01000093">
    <property type="protein sequence ID" value="KPW79856.1"/>
    <property type="molecule type" value="Genomic_DNA"/>
</dbReference>
<protein>
    <submittedName>
        <fullName evidence="7">LysR family transcriptional regulator</fullName>
    </submittedName>
</protein>
<dbReference type="Gene3D" id="3.40.190.10">
    <property type="entry name" value="Periplasmic binding protein-like II"/>
    <property type="match status" value="2"/>
</dbReference>
<keyword evidence="5" id="KW-0812">Transmembrane</keyword>
<comment type="similarity">
    <text evidence="1">Belongs to the LysR transcriptional regulatory family.</text>
</comment>
<keyword evidence="4" id="KW-0804">Transcription</keyword>
<dbReference type="Pfam" id="PF00126">
    <property type="entry name" value="HTH_1"/>
    <property type="match status" value="1"/>
</dbReference>
<evidence type="ECO:0000256" key="4">
    <source>
        <dbReference type="ARBA" id="ARBA00023163"/>
    </source>
</evidence>
<evidence type="ECO:0000256" key="1">
    <source>
        <dbReference type="ARBA" id="ARBA00009437"/>
    </source>
</evidence>
<dbReference type="SUPFAM" id="SSF53850">
    <property type="entry name" value="Periplasmic binding protein-like II"/>
    <property type="match status" value="1"/>
</dbReference>
<dbReference type="Gene3D" id="1.10.10.10">
    <property type="entry name" value="Winged helix-like DNA-binding domain superfamily/Winged helix DNA-binding domain"/>
    <property type="match status" value="1"/>
</dbReference>
<dbReference type="Proteomes" id="UP000050564">
    <property type="component" value="Unassembled WGS sequence"/>
</dbReference>
<dbReference type="PANTHER" id="PTHR30537:SF5">
    <property type="entry name" value="HTH-TYPE TRANSCRIPTIONAL ACTIVATOR TTDR-RELATED"/>
    <property type="match status" value="1"/>
</dbReference>
<evidence type="ECO:0000256" key="2">
    <source>
        <dbReference type="ARBA" id="ARBA00023015"/>
    </source>
</evidence>